<dbReference type="CDD" id="cd06558">
    <property type="entry name" value="crotonase-like"/>
    <property type="match status" value="1"/>
</dbReference>
<dbReference type="Gene3D" id="1.10.1040.10">
    <property type="entry name" value="N-(1-d-carboxylethyl)-l-norvaline Dehydrogenase, domain 2"/>
    <property type="match status" value="1"/>
</dbReference>
<proteinExistence type="predicted"/>
<dbReference type="InterPro" id="IPR013752">
    <property type="entry name" value="KPA_reductase"/>
</dbReference>
<dbReference type="AlphaFoldDB" id="A0A7D8UZI4"/>
<feature type="signal peptide" evidence="1">
    <location>
        <begin position="1"/>
        <end position="26"/>
    </location>
</feature>
<dbReference type="PANTHER" id="PTHR11941">
    <property type="entry name" value="ENOYL-COA HYDRATASE-RELATED"/>
    <property type="match status" value="1"/>
</dbReference>
<dbReference type="InterPro" id="IPR013328">
    <property type="entry name" value="6PGD_dom2"/>
</dbReference>
<evidence type="ECO:0000313" key="4">
    <source>
        <dbReference type="Proteomes" id="UP000481288"/>
    </source>
</evidence>
<dbReference type="Proteomes" id="UP000481288">
    <property type="component" value="Unassembled WGS sequence"/>
</dbReference>
<dbReference type="GO" id="GO:0006635">
    <property type="term" value="P:fatty acid beta-oxidation"/>
    <property type="evidence" value="ECO:0007669"/>
    <property type="project" value="TreeGrafter"/>
</dbReference>
<comment type="caution">
    <text evidence="3">The sequence shown here is derived from an EMBL/GenBank/DDBJ whole genome shotgun (WGS) entry which is preliminary data.</text>
</comment>
<keyword evidence="1" id="KW-0732">Signal</keyword>
<feature type="domain" description="Ketopantoate reductase C-terminal" evidence="2">
    <location>
        <begin position="476"/>
        <end position="551"/>
    </location>
</feature>
<reference evidence="3 4" key="1">
    <citation type="submission" date="2018-05" db="EMBL/GenBank/DDBJ databases">
        <title>Whole genome sequencing for identification of molecular markers to develop diagnostic detection tools for the regulated plant pathogen Lachnellula willkommii.</title>
        <authorList>
            <person name="Giroux E."/>
            <person name="Bilodeau G."/>
        </authorList>
    </citation>
    <scope>NUCLEOTIDE SEQUENCE [LARGE SCALE GENOMIC DNA]</scope>
    <source>
        <strain evidence="3 4">CBS 625.97</strain>
    </source>
</reference>
<gene>
    <name evidence="3" type="ORF">LCER1_G002848</name>
</gene>
<name>A0A7D8UZI4_9HELO</name>
<keyword evidence="4" id="KW-1185">Reference proteome</keyword>
<sequence>MFIKSLFWLGLALLLKKSCINQDCSATRITISNPPINLWDAQSIQEFNSYLLSINNTSATTPKVVVISSDVPDFYIAHLDLHLLSAAHPPPPEVNVTDTLNKYYENLNLLTSIPVIFLAEITGRAWGSGNEHLMHMNMRFAGPDAVFSAPEAALGVIHVGGLQWLVESIGPSRTMEYMLSSAQVDATEAASVGWVNSAYPSAEALRNYVDTLVTRIAKFEADALRATKKSVAQQKPKQEMFAKDQVAFAALFDRLRVYDAYGDQLLEAHGIDLEYTHIPTGGGIMTHDAPIPPSDQLRMQYSRGKRSPLTNPRPIVNLIWATASKYAVETMGRVRQRISRDTVILSTQETVGKPLEVTSLYFSDANSCPTFLESTVRFKIRQGNEDSWGDAPLSVYLKRSRESDRHFTLSIEDLSAQQGTGEIGHLRLGPVFTFTGPMLENNKATRKRRIVSSRYLVNLLLNAPLLNTYETTFEQILYHKWRKIFKSAVLEPVAVLRECPLGQLPTDYQSKEHIMALFEEAYSVVQHHLPSLKKEDAVEWLQYAIKNSSLQFTTALSQVMTGHYPTALECNQLLVDHGKALLDVDCIRHRQAINDVLTKAKYHRLLIDRARKNEFPASRRINWEFEEQ</sequence>
<accession>A0A7D8UZI4</accession>
<evidence type="ECO:0000256" key="1">
    <source>
        <dbReference type="SAM" id="SignalP"/>
    </source>
</evidence>
<feature type="chain" id="PRO_5028965775" evidence="1">
    <location>
        <begin position="27"/>
        <end position="628"/>
    </location>
</feature>
<dbReference type="InterPro" id="IPR001753">
    <property type="entry name" value="Enoyl-CoA_hydra/iso"/>
</dbReference>
<organism evidence="3 4">
    <name type="scientific">Lachnellula cervina</name>
    <dbReference type="NCBI Taxonomy" id="1316786"/>
    <lineage>
        <taxon>Eukaryota</taxon>
        <taxon>Fungi</taxon>
        <taxon>Dikarya</taxon>
        <taxon>Ascomycota</taxon>
        <taxon>Pezizomycotina</taxon>
        <taxon>Leotiomycetes</taxon>
        <taxon>Helotiales</taxon>
        <taxon>Lachnaceae</taxon>
        <taxon>Lachnellula</taxon>
    </lineage>
</organism>
<evidence type="ECO:0000313" key="3">
    <source>
        <dbReference type="EMBL" id="TVY55088.1"/>
    </source>
</evidence>
<dbReference type="EMBL" id="QGMG01000276">
    <property type="protein sequence ID" value="TVY55088.1"/>
    <property type="molecule type" value="Genomic_DNA"/>
</dbReference>
<dbReference type="SUPFAM" id="SSF52096">
    <property type="entry name" value="ClpP/crotonase"/>
    <property type="match status" value="1"/>
</dbReference>
<dbReference type="InterPro" id="IPR029045">
    <property type="entry name" value="ClpP/crotonase-like_dom_sf"/>
</dbReference>
<protein>
    <submittedName>
        <fullName evidence="3">Putative enoyl-CoA hydratase 2, mitochondrial</fullName>
    </submittedName>
</protein>
<dbReference type="OrthoDB" id="410701at2759"/>
<evidence type="ECO:0000259" key="2">
    <source>
        <dbReference type="Pfam" id="PF08546"/>
    </source>
</evidence>
<dbReference type="GO" id="GO:0003824">
    <property type="term" value="F:catalytic activity"/>
    <property type="evidence" value="ECO:0007669"/>
    <property type="project" value="UniProtKB-ARBA"/>
</dbReference>
<dbReference type="Pfam" id="PF08546">
    <property type="entry name" value="ApbA_C"/>
    <property type="match status" value="1"/>
</dbReference>
<dbReference type="Pfam" id="PF00378">
    <property type="entry name" value="ECH_1"/>
    <property type="match status" value="1"/>
</dbReference>
<dbReference type="PANTHER" id="PTHR11941:SF54">
    <property type="entry name" value="ENOYL-COA HYDRATASE, MITOCHONDRIAL"/>
    <property type="match status" value="1"/>
</dbReference>
<dbReference type="Gene3D" id="3.90.226.10">
    <property type="entry name" value="2-enoyl-CoA Hydratase, Chain A, domain 1"/>
    <property type="match status" value="1"/>
</dbReference>